<accession>A0A8S0Z3K6</accession>
<dbReference type="Proteomes" id="UP000494256">
    <property type="component" value="Unassembled WGS sequence"/>
</dbReference>
<comment type="caution">
    <text evidence="2">The sequence shown here is derived from an EMBL/GenBank/DDBJ whole genome shotgun (WGS) entry which is preliminary data.</text>
</comment>
<dbReference type="OrthoDB" id="7472779at2759"/>
<reference evidence="2 3" key="1">
    <citation type="submission" date="2020-04" db="EMBL/GenBank/DDBJ databases">
        <authorList>
            <person name="Wallbank WR R."/>
            <person name="Pardo Diaz C."/>
            <person name="Kozak K."/>
            <person name="Martin S."/>
            <person name="Jiggins C."/>
            <person name="Moest M."/>
            <person name="Warren A I."/>
            <person name="Byers J.R.P. K."/>
            <person name="Montejo-Kovacevich G."/>
            <person name="Yen C E."/>
        </authorList>
    </citation>
    <scope>NUCLEOTIDE SEQUENCE [LARGE SCALE GENOMIC DNA]</scope>
</reference>
<evidence type="ECO:0000313" key="2">
    <source>
        <dbReference type="EMBL" id="CAB3227296.1"/>
    </source>
</evidence>
<proteinExistence type="predicted"/>
<sequence length="149" mass="17094">MIHTIFMPITVVQGHPELNIPHVDNNRQYQAVKRNFLRRTKATASPEAAETTPIDITDTTTNKYTRRGNSKFKLRKELPKIVEKNEIEKRPSLNGDARRSERLPATRKFVSRRRFGGANSNCESGFSYLCLFSDLVYNSMYGKLDGNSR</sequence>
<dbReference type="EMBL" id="CADEBD010000276">
    <property type="protein sequence ID" value="CAB3227296.1"/>
    <property type="molecule type" value="Genomic_DNA"/>
</dbReference>
<dbReference type="AlphaFoldDB" id="A0A8S0Z3K6"/>
<gene>
    <name evidence="2" type="ORF">APLA_LOCUS2939</name>
</gene>
<evidence type="ECO:0000313" key="3">
    <source>
        <dbReference type="Proteomes" id="UP000494256"/>
    </source>
</evidence>
<feature type="region of interest" description="Disordered" evidence="1">
    <location>
        <begin position="42"/>
        <end position="62"/>
    </location>
</feature>
<feature type="compositionally biased region" description="Low complexity" evidence="1">
    <location>
        <begin position="42"/>
        <end position="61"/>
    </location>
</feature>
<evidence type="ECO:0000256" key="1">
    <source>
        <dbReference type="SAM" id="MobiDB-lite"/>
    </source>
</evidence>
<protein>
    <submittedName>
        <fullName evidence="2">Uncharacterized protein</fullName>
    </submittedName>
</protein>
<name>A0A8S0Z3K6_ARCPL</name>
<organism evidence="2 3">
    <name type="scientific">Arctia plantaginis</name>
    <name type="common">Wood tiger moth</name>
    <name type="synonym">Phalaena plantaginis</name>
    <dbReference type="NCBI Taxonomy" id="874455"/>
    <lineage>
        <taxon>Eukaryota</taxon>
        <taxon>Metazoa</taxon>
        <taxon>Ecdysozoa</taxon>
        <taxon>Arthropoda</taxon>
        <taxon>Hexapoda</taxon>
        <taxon>Insecta</taxon>
        <taxon>Pterygota</taxon>
        <taxon>Neoptera</taxon>
        <taxon>Endopterygota</taxon>
        <taxon>Lepidoptera</taxon>
        <taxon>Glossata</taxon>
        <taxon>Ditrysia</taxon>
        <taxon>Noctuoidea</taxon>
        <taxon>Erebidae</taxon>
        <taxon>Arctiinae</taxon>
        <taxon>Arctia</taxon>
    </lineage>
</organism>